<evidence type="ECO:0000313" key="2">
    <source>
        <dbReference type="EMBL" id="SEH41026.1"/>
    </source>
</evidence>
<keyword evidence="2" id="KW-0540">Nuclease</keyword>
<reference evidence="2 3" key="1">
    <citation type="submission" date="2016-10" db="EMBL/GenBank/DDBJ databases">
        <authorList>
            <person name="de Groot N.N."/>
        </authorList>
    </citation>
    <scope>NUCLEOTIDE SEQUENCE [LARGE SCALE GENOMIC DNA]</scope>
    <source>
        <strain evidence="2 3">DSM 23031</strain>
    </source>
</reference>
<dbReference type="InterPro" id="IPR011856">
    <property type="entry name" value="tRNA_endonuc-like_dom_sf"/>
</dbReference>
<dbReference type="STRING" id="680127.SAMN05421593_3874"/>
<dbReference type="OrthoDB" id="744987at2"/>
<sequence length="358" mass="41657">MNVSFIDKLIDWKNFEIFVADMYSDSEQVIVEHNVTLTGKSNAKRQIDVRVTQKTKLHEYITIIECKRWKKPVTRQVIDVLFASVEDLNANKGVIFTTKGYEEGAIEYAKNKNIDIFIIRDIRDDEYGHTGKVFSLYLQVFNGKIENIDVPNTLWYSPLNLLPKSQPQMEILFTEKQTYPEHLQLVNLNGEKGENLLQLLIDIRTEILNKYIQSFNSLIEPKEDENELGLSTKVIVDFSNSQYKHLKHEGGFILFEKIIFDFYGSINQSKIDFDKTESVDFALIVENYISKQKNFISKHKNDDKIKLSNPIESSNFEKSELVNPNSTIKLALEHWVDFQLKDTTKIQKTNDMNIKILN</sequence>
<dbReference type="RefSeq" id="WP_089694700.1">
    <property type="nucleotide sequence ID" value="NZ_FNWQ01000005.1"/>
</dbReference>
<evidence type="ECO:0000259" key="1">
    <source>
        <dbReference type="Pfam" id="PF04471"/>
    </source>
</evidence>
<name>A0A1H6HXP8_CHRCI</name>
<dbReference type="SUPFAM" id="SSF52980">
    <property type="entry name" value="Restriction endonuclease-like"/>
    <property type="match status" value="1"/>
</dbReference>
<proteinExistence type="predicted"/>
<keyword evidence="2" id="KW-0378">Hydrolase</keyword>
<dbReference type="EMBL" id="FNWQ01000005">
    <property type="protein sequence ID" value="SEH41026.1"/>
    <property type="molecule type" value="Genomic_DNA"/>
</dbReference>
<dbReference type="GO" id="GO:0003677">
    <property type="term" value="F:DNA binding"/>
    <property type="evidence" value="ECO:0007669"/>
    <property type="project" value="InterPro"/>
</dbReference>
<dbReference type="InterPro" id="IPR011335">
    <property type="entry name" value="Restrct_endonuc-II-like"/>
</dbReference>
<organism evidence="2 3">
    <name type="scientific">Chryseobacterium culicis</name>
    <dbReference type="NCBI Taxonomy" id="680127"/>
    <lineage>
        <taxon>Bacteria</taxon>
        <taxon>Pseudomonadati</taxon>
        <taxon>Bacteroidota</taxon>
        <taxon>Flavobacteriia</taxon>
        <taxon>Flavobacteriales</taxon>
        <taxon>Weeksellaceae</taxon>
        <taxon>Chryseobacterium group</taxon>
        <taxon>Chryseobacterium</taxon>
    </lineage>
</organism>
<dbReference type="InterPro" id="IPR007560">
    <property type="entry name" value="Restrct_endonuc_IV_Mrr"/>
</dbReference>
<accession>A0A1H6HXP8</accession>
<dbReference type="GO" id="GO:0004519">
    <property type="term" value="F:endonuclease activity"/>
    <property type="evidence" value="ECO:0007669"/>
    <property type="project" value="UniProtKB-KW"/>
</dbReference>
<dbReference type="AlphaFoldDB" id="A0A1H6HXP8"/>
<dbReference type="Proteomes" id="UP000198561">
    <property type="component" value="Unassembled WGS sequence"/>
</dbReference>
<dbReference type="Gene3D" id="3.40.1350.10">
    <property type="match status" value="1"/>
</dbReference>
<gene>
    <name evidence="2" type="ORF">SAMN05421593_3874</name>
</gene>
<keyword evidence="2" id="KW-0255">Endonuclease</keyword>
<protein>
    <submittedName>
        <fullName evidence="2">Restriction endonuclease</fullName>
    </submittedName>
</protein>
<evidence type="ECO:0000313" key="3">
    <source>
        <dbReference type="Proteomes" id="UP000198561"/>
    </source>
</evidence>
<dbReference type="Pfam" id="PF04471">
    <property type="entry name" value="Mrr_cat"/>
    <property type="match status" value="1"/>
</dbReference>
<feature type="domain" description="Restriction endonuclease type IV Mrr" evidence="1">
    <location>
        <begin position="10"/>
        <end position="116"/>
    </location>
</feature>
<dbReference type="GO" id="GO:0009307">
    <property type="term" value="P:DNA restriction-modification system"/>
    <property type="evidence" value="ECO:0007669"/>
    <property type="project" value="InterPro"/>
</dbReference>